<protein>
    <submittedName>
        <fullName evidence="4">VWA domain-containing protein</fullName>
    </submittedName>
</protein>
<comment type="caution">
    <text evidence="4">The sequence shown here is derived from an EMBL/GenBank/DDBJ whole genome shotgun (WGS) entry which is preliminary data.</text>
</comment>
<feature type="transmembrane region" description="Helical" evidence="2">
    <location>
        <begin position="12"/>
        <end position="34"/>
    </location>
</feature>
<evidence type="ECO:0000313" key="5">
    <source>
        <dbReference type="Proteomes" id="UP000460221"/>
    </source>
</evidence>
<keyword evidence="5" id="KW-1185">Reference proteome</keyword>
<feature type="region of interest" description="Disordered" evidence="1">
    <location>
        <begin position="39"/>
        <end position="156"/>
    </location>
</feature>
<gene>
    <name evidence="4" type="ORF">GIS00_25190</name>
</gene>
<dbReference type="Gene3D" id="3.40.50.410">
    <property type="entry name" value="von Willebrand factor, type A domain"/>
    <property type="match status" value="1"/>
</dbReference>
<dbReference type="InterPro" id="IPR036465">
    <property type="entry name" value="vWFA_dom_sf"/>
</dbReference>
<feature type="domain" description="VWFA" evidence="3">
    <location>
        <begin position="428"/>
        <end position="618"/>
    </location>
</feature>
<reference evidence="4 5" key="1">
    <citation type="submission" date="2019-11" db="EMBL/GenBank/DDBJ databases">
        <authorList>
            <person name="Jiang L.-Q."/>
        </authorList>
    </citation>
    <scope>NUCLEOTIDE SEQUENCE [LARGE SCALE GENOMIC DNA]</scope>
    <source>
        <strain evidence="4 5">YIM 132087</strain>
    </source>
</reference>
<keyword evidence="2" id="KW-0812">Transmembrane</keyword>
<dbReference type="SMART" id="SM00327">
    <property type="entry name" value="VWA"/>
    <property type="match status" value="1"/>
</dbReference>
<dbReference type="EMBL" id="WLYK01000017">
    <property type="protein sequence ID" value="MTD17230.1"/>
    <property type="molecule type" value="Genomic_DNA"/>
</dbReference>
<proteinExistence type="predicted"/>
<sequence length="619" mass="61494">MGRHEQPKVHRGWVAAIVVVVAAAVITAVALLIIRPGSGTEGAAQRGTSDPSAAPVVSDPEESDPGNSVPGATGTTGTDAASPPAVPSVPSVPSGSGTSTGAPAPSPTPTSSVSTSGSPSTAPSTTAPSTTAPSTTAPPTSEPPATTPPATPPATCTSVGTVRIATTTGFAPVVRAAAEDACVDLALTVVDTSDGARLLRNGTVDAWIPDSRERAAALGVAAATGARSMAGSPVVLAAAPALASSLNSSGSSWASLLDPAAHAGTTLQIQSPATSGTATDIAGRLTGLATADTGDGYSGVGVASAVLKTARPVDAGRVIPDGHLRVTEQRLLNSPRGPLGVVVKTAEGVPALAYPWMNLRPSSPATAALQQSLLGAAGDKARAAAGFTKPGTKEIDLPGVGRMAVLPPLDAVTLTNARSLTDKAWPLDVLTVVDVSGSMGDKGDGTPTPLATARAAGEALPAALPVGSRMGLWIFGNQLDAPRDWIERVPLTTLDPAGTATLQDSLARAEVLPTGTAFYNTLVDAYAAARDSARPGARTVLAVMTDGRNEDVDGGQDLDGTVAALQAARDPERPVTLVLLAFGDADLDALGRLADAVDGTVMTVDSADQIAGVLLTAAR</sequence>
<keyword evidence="2" id="KW-1133">Transmembrane helix</keyword>
<dbReference type="SUPFAM" id="SSF53300">
    <property type="entry name" value="vWA-like"/>
    <property type="match status" value="1"/>
</dbReference>
<evidence type="ECO:0000256" key="2">
    <source>
        <dbReference type="SAM" id="Phobius"/>
    </source>
</evidence>
<accession>A0A7K1FT17</accession>
<feature type="compositionally biased region" description="Low complexity" evidence="1">
    <location>
        <begin position="70"/>
        <end position="139"/>
    </location>
</feature>
<organism evidence="4 5">
    <name type="scientific">Nakamurella alba</name>
    <dbReference type="NCBI Taxonomy" id="2665158"/>
    <lineage>
        <taxon>Bacteria</taxon>
        <taxon>Bacillati</taxon>
        <taxon>Actinomycetota</taxon>
        <taxon>Actinomycetes</taxon>
        <taxon>Nakamurellales</taxon>
        <taxon>Nakamurellaceae</taxon>
        <taxon>Nakamurella</taxon>
    </lineage>
</organism>
<evidence type="ECO:0000256" key="1">
    <source>
        <dbReference type="SAM" id="MobiDB-lite"/>
    </source>
</evidence>
<evidence type="ECO:0000313" key="4">
    <source>
        <dbReference type="EMBL" id="MTD17230.1"/>
    </source>
</evidence>
<dbReference type="InterPro" id="IPR002035">
    <property type="entry name" value="VWF_A"/>
</dbReference>
<dbReference type="RefSeq" id="WP_154771234.1">
    <property type="nucleotide sequence ID" value="NZ_WLYK01000017.1"/>
</dbReference>
<evidence type="ECO:0000259" key="3">
    <source>
        <dbReference type="PROSITE" id="PS50234"/>
    </source>
</evidence>
<name>A0A7K1FT17_9ACTN</name>
<dbReference type="Pfam" id="PF00092">
    <property type="entry name" value="VWA"/>
    <property type="match status" value="1"/>
</dbReference>
<dbReference type="AlphaFoldDB" id="A0A7K1FT17"/>
<keyword evidence="2" id="KW-0472">Membrane</keyword>
<dbReference type="PROSITE" id="PS50234">
    <property type="entry name" value="VWFA"/>
    <property type="match status" value="1"/>
</dbReference>
<dbReference type="Proteomes" id="UP000460221">
    <property type="component" value="Unassembled WGS sequence"/>
</dbReference>
<feature type="compositionally biased region" description="Pro residues" evidence="1">
    <location>
        <begin position="140"/>
        <end position="152"/>
    </location>
</feature>